<evidence type="ECO:0000313" key="4">
    <source>
        <dbReference type="EMBL" id="MBC8529673.1"/>
    </source>
</evidence>
<evidence type="ECO:0000259" key="3">
    <source>
        <dbReference type="Pfam" id="PF02952"/>
    </source>
</evidence>
<evidence type="ECO:0000313" key="5">
    <source>
        <dbReference type="Proteomes" id="UP000654279"/>
    </source>
</evidence>
<dbReference type="InterPro" id="IPR009015">
    <property type="entry name" value="Fucose_isomerase_N/cen_sf"/>
</dbReference>
<evidence type="ECO:0000256" key="1">
    <source>
        <dbReference type="ARBA" id="ARBA00023235"/>
    </source>
</evidence>
<feature type="domain" description="L-fucose isomerase C-terminal" evidence="3">
    <location>
        <begin position="369"/>
        <end position="453"/>
    </location>
</feature>
<keyword evidence="2" id="KW-0119">Carbohydrate metabolism</keyword>
<dbReference type="Pfam" id="PF02952">
    <property type="entry name" value="Fucose_iso_C"/>
    <property type="match status" value="1"/>
</dbReference>
<dbReference type="InterPro" id="IPR004216">
    <property type="entry name" value="Fuc/Ara_isomerase_C"/>
</dbReference>
<dbReference type="GO" id="GO:0006004">
    <property type="term" value="P:fucose metabolic process"/>
    <property type="evidence" value="ECO:0007669"/>
    <property type="project" value="InterPro"/>
</dbReference>
<evidence type="ECO:0000256" key="2">
    <source>
        <dbReference type="ARBA" id="ARBA00023277"/>
    </source>
</evidence>
<dbReference type="PANTHER" id="PTHR36120:SF1">
    <property type="entry name" value="L-FUCOSE ISOMERASE C-TERMINAL DOMAIN-CONTAINING PROTEIN"/>
    <property type="match status" value="1"/>
</dbReference>
<dbReference type="GO" id="GO:0008736">
    <property type="term" value="F:L-fucose isomerase activity"/>
    <property type="evidence" value="ECO:0007669"/>
    <property type="project" value="InterPro"/>
</dbReference>
<dbReference type="RefSeq" id="WP_249285498.1">
    <property type="nucleotide sequence ID" value="NZ_JACRSO010000004.1"/>
</dbReference>
<accession>A0A926D0T8</accession>
<dbReference type="PANTHER" id="PTHR36120">
    <property type="entry name" value="FUCOSE ISOMERASE"/>
    <property type="match status" value="1"/>
</dbReference>
<reference evidence="4" key="1">
    <citation type="submission" date="2020-08" db="EMBL/GenBank/DDBJ databases">
        <title>Genome public.</title>
        <authorList>
            <person name="Liu C."/>
            <person name="Sun Q."/>
        </authorList>
    </citation>
    <scope>NUCLEOTIDE SEQUENCE</scope>
    <source>
        <strain evidence="4">NSJ-44</strain>
    </source>
</reference>
<organism evidence="4 5">
    <name type="scientific">Luoshenia tenuis</name>
    <dbReference type="NCBI Taxonomy" id="2763654"/>
    <lineage>
        <taxon>Bacteria</taxon>
        <taxon>Bacillati</taxon>
        <taxon>Bacillota</taxon>
        <taxon>Clostridia</taxon>
        <taxon>Christensenellales</taxon>
        <taxon>Christensenellaceae</taxon>
        <taxon>Luoshenia</taxon>
    </lineage>
</organism>
<gene>
    <name evidence="4" type="ORF">H8699_09560</name>
</gene>
<dbReference type="SUPFAM" id="SSF50443">
    <property type="entry name" value="FucI/AraA C-terminal domain-like"/>
    <property type="match status" value="1"/>
</dbReference>
<comment type="caution">
    <text evidence="4">The sequence shown here is derived from an EMBL/GenBank/DDBJ whole genome shotgun (WGS) entry which is preliminary data.</text>
</comment>
<keyword evidence="1 4" id="KW-0413">Isomerase</keyword>
<dbReference type="GO" id="GO:0005737">
    <property type="term" value="C:cytoplasm"/>
    <property type="evidence" value="ECO:0007669"/>
    <property type="project" value="InterPro"/>
</dbReference>
<dbReference type="InterPro" id="IPR015888">
    <property type="entry name" value="Fuc_isomerase_C"/>
</dbReference>
<dbReference type="AlphaFoldDB" id="A0A926D0T8"/>
<name>A0A926D0T8_9FIRM</name>
<protein>
    <submittedName>
        <fullName evidence="4">Fucose isomerase</fullName>
    </submittedName>
</protein>
<proteinExistence type="predicted"/>
<dbReference type="EMBL" id="JACRSO010000004">
    <property type="protein sequence ID" value="MBC8529673.1"/>
    <property type="molecule type" value="Genomic_DNA"/>
</dbReference>
<sequence>MYKEVITLGVMPTKRPTFSLETATKEKDALMPIFRAQMPEFVKLVDCDDILAENNGMGAFPEDIDKVVAKFKANNVDALFFPFCDFGCEEVVVGVAKQFKLPVLVWGSRDKVSTWEHREKETQCGLFAATKVLRNYGVTFSYIFNCEKDSPVFVEGFEKFIRVASVLKSLRNLTVAEIGDRPPQFFSVIHNQLNLIRDFGITVKPIAIALVKERTEQILAEKGKALTDYYAEYTARIDCSRTEDEVVWKLLAFEMAVEQLMDEHGARCAALDCPGLRNVLGLKSICAMQGELTDHGYPTSCETDVWGAIGQLMCTAATLGQEAEFLADWTYRHPDNDNAELIWHGGPFAYSLATKERKPRLIDGVSAWEMKQGDMTLMRMDEIDGEYFMFCGEGKTTTGPETTGTYVWLEVDNWKRWEEKLMFGPYIHHVAGVYGKYLPIFREVARYLGVNFDTVDDKGPYSL</sequence>
<dbReference type="Proteomes" id="UP000654279">
    <property type="component" value="Unassembled WGS sequence"/>
</dbReference>
<dbReference type="SUPFAM" id="SSF53743">
    <property type="entry name" value="FucI/AraA N-terminal and middle domains"/>
    <property type="match status" value="1"/>
</dbReference>
<keyword evidence="5" id="KW-1185">Reference proteome</keyword>